<comment type="catalytic activity">
    <reaction evidence="13">
        <text>[GlcNAc-(1-&gt;4)-Mur2Ac(oyl-L-Ala-gamma-D-Glu-L-Lys-D-Ala-D-Ala)](n)-di-trans,octa-cis-undecaprenyl diphosphate + beta-D-GlcNAc-(1-&gt;4)-Mur2Ac(oyl-L-Ala-gamma-D-Glu-L-Lys-D-Ala-D-Ala)-di-trans,octa-cis-undecaprenyl diphosphate = [GlcNAc-(1-&gt;4)-Mur2Ac(oyl-L-Ala-gamma-D-Glu-L-Lys-D-Ala-D-Ala)](n+1)-di-trans,octa-cis-undecaprenyl diphosphate + di-trans,octa-cis-undecaprenyl diphosphate + H(+)</text>
        <dbReference type="Rhea" id="RHEA:23708"/>
        <dbReference type="Rhea" id="RHEA-COMP:9602"/>
        <dbReference type="Rhea" id="RHEA-COMP:9603"/>
        <dbReference type="ChEBI" id="CHEBI:15378"/>
        <dbReference type="ChEBI" id="CHEBI:58405"/>
        <dbReference type="ChEBI" id="CHEBI:60033"/>
        <dbReference type="ChEBI" id="CHEBI:78435"/>
        <dbReference type="EC" id="2.4.99.28"/>
    </reaction>
</comment>
<name>A0A7X2S218_9BACI</name>
<evidence type="ECO:0000256" key="1">
    <source>
        <dbReference type="ARBA" id="ARBA00007090"/>
    </source>
</evidence>
<feature type="region of interest" description="Disordered" evidence="14">
    <location>
        <begin position="1"/>
        <end position="25"/>
    </location>
</feature>
<dbReference type="Pfam" id="PF00912">
    <property type="entry name" value="Transgly"/>
    <property type="match status" value="1"/>
</dbReference>
<dbReference type="Proteomes" id="UP000434639">
    <property type="component" value="Unassembled WGS sequence"/>
</dbReference>
<dbReference type="InterPro" id="IPR001460">
    <property type="entry name" value="PCN-bd_Tpept"/>
</dbReference>
<evidence type="ECO:0000256" key="4">
    <source>
        <dbReference type="ARBA" id="ARBA00022670"/>
    </source>
</evidence>
<feature type="compositionally biased region" description="Basic residues" evidence="14">
    <location>
        <begin position="13"/>
        <end position="24"/>
    </location>
</feature>
<dbReference type="GO" id="GO:0008955">
    <property type="term" value="F:peptidoglycan glycosyltransferase activity"/>
    <property type="evidence" value="ECO:0007669"/>
    <property type="project" value="UniProtKB-EC"/>
</dbReference>
<dbReference type="GO" id="GO:0071555">
    <property type="term" value="P:cell wall organization"/>
    <property type="evidence" value="ECO:0007669"/>
    <property type="project" value="UniProtKB-KW"/>
</dbReference>
<evidence type="ECO:0000256" key="8">
    <source>
        <dbReference type="ARBA" id="ARBA00022960"/>
    </source>
</evidence>
<dbReference type="OrthoDB" id="9766909at2"/>
<dbReference type="InterPro" id="IPR036950">
    <property type="entry name" value="PBP_transglycosylase"/>
</dbReference>
<keyword evidence="8" id="KW-0133">Cell shape</keyword>
<dbReference type="Gene3D" id="3.40.710.10">
    <property type="entry name" value="DD-peptidase/beta-lactamase superfamily"/>
    <property type="match status" value="1"/>
</dbReference>
<dbReference type="GO" id="GO:0030288">
    <property type="term" value="C:outer membrane-bounded periplasmic space"/>
    <property type="evidence" value="ECO:0007669"/>
    <property type="project" value="TreeGrafter"/>
</dbReference>
<proteinExistence type="inferred from homology"/>
<keyword evidence="10" id="KW-0511">Multifunctional enzyme</keyword>
<evidence type="ECO:0000256" key="13">
    <source>
        <dbReference type="ARBA" id="ARBA00049902"/>
    </source>
</evidence>
<dbReference type="InterPro" id="IPR023346">
    <property type="entry name" value="Lysozyme-like_dom_sf"/>
</dbReference>
<dbReference type="Pfam" id="PF00041">
    <property type="entry name" value="fn3"/>
    <property type="match status" value="1"/>
</dbReference>
<dbReference type="GO" id="GO:0009002">
    <property type="term" value="F:serine-type D-Ala-D-Ala carboxypeptidase activity"/>
    <property type="evidence" value="ECO:0007669"/>
    <property type="project" value="UniProtKB-EC"/>
</dbReference>
<accession>A0A7X2S218</accession>
<dbReference type="GO" id="GO:0006508">
    <property type="term" value="P:proteolysis"/>
    <property type="evidence" value="ECO:0007669"/>
    <property type="project" value="UniProtKB-KW"/>
</dbReference>
<evidence type="ECO:0000256" key="3">
    <source>
        <dbReference type="ARBA" id="ARBA00022645"/>
    </source>
</evidence>
<keyword evidence="9" id="KW-0573">Peptidoglycan synthesis</keyword>
<dbReference type="Gene3D" id="1.10.3810.10">
    <property type="entry name" value="Biosynthetic peptidoglycan transglycosylase-like"/>
    <property type="match status" value="1"/>
</dbReference>
<dbReference type="Pfam" id="PF00905">
    <property type="entry name" value="Transpeptidase"/>
    <property type="match status" value="1"/>
</dbReference>
<comment type="catalytic activity">
    <reaction evidence="12">
        <text>Preferential cleavage: (Ac)2-L-Lys-D-Ala-|-D-Ala. Also transpeptidation of peptidyl-alanyl moieties that are N-acyl substituents of D-alanine.</text>
        <dbReference type="EC" id="3.4.16.4"/>
    </reaction>
</comment>
<dbReference type="GO" id="GO:0008360">
    <property type="term" value="P:regulation of cell shape"/>
    <property type="evidence" value="ECO:0007669"/>
    <property type="project" value="UniProtKB-KW"/>
</dbReference>
<dbReference type="InterPro" id="IPR012338">
    <property type="entry name" value="Beta-lactam/transpept-like"/>
</dbReference>
<evidence type="ECO:0000256" key="14">
    <source>
        <dbReference type="SAM" id="MobiDB-lite"/>
    </source>
</evidence>
<dbReference type="PANTHER" id="PTHR32282">
    <property type="entry name" value="BINDING PROTEIN TRANSPEPTIDASE, PUTATIVE-RELATED"/>
    <property type="match status" value="1"/>
</dbReference>
<evidence type="ECO:0000256" key="11">
    <source>
        <dbReference type="ARBA" id="ARBA00023316"/>
    </source>
</evidence>
<evidence type="ECO:0000259" key="15">
    <source>
        <dbReference type="PROSITE" id="PS50853"/>
    </source>
</evidence>
<evidence type="ECO:0000313" key="17">
    <source>
        <dbReference type="Proteomes" id="UP000434639"/>
    </source>
</evidence>
<dbReference type="PANTHER" id="PTHR32282:SF29">
    <property type="entry name" value="PENICILLIN-BINDING PROTEIN 1A"/>
    <property type="match status" value="1"/>
</dbReference>
<dbReference type="GO" id="GO:0008658">
    <property type="term" value="F:penicillin binding"/>
    <property type="evidence" value="ECO:0007669"/>
    <property type="project" value="InterPro"/>
</dbReference>
<dbReference type="SUPFAM" id="SSF56601">
    <property type="entry name" value="beta-lactamase/transpeptidase-like"/>
    <property type="match status" value="1"/>
</dbReference>
<feature type="compositionally biased region" description="Gly residues" evidence="14">
    <location>
        <begin position="812"/>
        <end position="828"/>
    </location>
</feature>
<comment type="caution">
    <text evidence="16">The sequence shown here is derived from an EMBL/GenBank/DDBJ whole genome shotgun (WGS) entry which is preliminary data.</text>
</comment>
<dbReference type="EMBL" id="WMIB01000001">
    <property type="protein sequence ID" value="MTH52130.1"/>
    <property type="molecule type" value="Genomic_DNA"/>
</dbReference>
<evidence type="ECO:0000256" key="5">
    <source>
        <dbReference type="ARBA" id="ARBA00022676"/>
    </source>
</evidence>
<dbReference type="FunFam" id="1.10.3810.10:FF:000001">
    <property type="entry name" value="Penicillin-binding protein 1A"/>
    <property type="match status" value="1"/>
</dbReference>
<sequence length="868" mass="93347">MSEKYQSREERRRSSKPARKKSGRKNGPLWKKIAVGILAACVILMIAGGVAFGVMVAKSPSLDQEKLKSIYTSKVYDKDGNEIFEIGGEEKRTYVPYKDIPENVENAFLATEDARFYEHSGVDFIRLGGAVIANLKEGFGTQGGSTISQQVIKNYLLTNEKSVERKVQEVWLAFQLERKFSKQEIMELYLNKLYYTGNTYGIGKAAENFYGKEVKDLTLDEAAMLAGMVKAPNNYNPRVEPERAKNRRDTVLTLMVEHGFITSEEADQAKQVDVTAALVKPKEDSNPYKAFVEKITSEIKSKTDVEVSSAGLKIYTSIDPDAQKYVNSIMAGEVINLPDSEEFQTGLTLTNTQTGEIRALGGRGPQADFNYAIQPKRSPGSTIKPVLDYGPAVEYLKWSTHHQIVDEKHEYSNGKSFRNFGDRYYGKVSIREALKKSMNTPAVKTLNEVGLDKAKEFALGLGMPSEEFYESSAIGGYDHVSSMHMAGAYSAFGNGGFYIEPHVVKSVEYQDGTKMDLAPEPKAAMKDSTAFMVTDMLRDVLEPGGTGAAANVPGLDIAGKSGTSNNSKDSWFVGYTPSATLSVWTGKDQGLSDTEDDMARKIFKSVLSKTSSDDSRFKKPASVSEVEVLTGSDPAVKAGPYTPESKKTTEYFVKGTEPNEESNQFQQPEEEEEPEEEKPAAEKPSGLSVNYDQASNVINVSWDGQEGVTFEVALSQDGGPSQTATSTKGTSFSVSGPQPGSTYQFLVTAVSDSDGSRSEPAAASITVPAAQEPPAEDGQNPEEPPPADGGGNEGQEPPAGEEPPPTEPPADGGDGGQDDGGQGGGGQDDGQPDQPEQPGTPPPGQDGTGGTGGNGGTGESDDDGGDDD</sequence>
<gene>
    <name evidence="16" type="ORF">GKZ89_01840</name>
</gene>
<evidence type="ECO:0000256" key="10">
    <source>
        <dbReference type="ARBA" id="ARBA00023268"/>
    </source>
</evidence>
<protein>
    <submittedName>
        <fullName evidence="16">PBP1A family penicillin-binding protein</fullName>
    </submittedName>
</protein>
<dbReference type="RefSeq" id="WP_155110663.1">
    <property type="nucleotide sequence ID" value="NZ_WMIB01000001.1"/>
</dbReference>
<dbReference type="Gene3D" id="2.60.40.10">
    <property type="entry name" value="Immunoglobulins"/>
    <property type="match status" value="1"/>
</dbReference>
<dbReference type="SUPFAM" id="SSF49265">
    <property type="entry name" value="Fibronectin type III"/>
    <property type="match status" value="1"/>
</dbReference>
<keyword evidence="3" id="KW-0121">Carboxypeptidase</keyword>
<feature type="compositionally biased region" description="Polar residues" evidence="14">
    <location>
        <begin position="718"/>
        <end position="753"/>
    </location>
</feature>
<dbReference type="InterPro" id="IPR001264">
    <property type="entry name" value="Glyco_trans_51"/>
</dbReference>
<dbReference type="SUPFAM" id="SSF53955">
    <property type="entry name" value="Lysozyme-like"/>
    <property type="match status" value="1"/>
</dbReference>
<evidence type="ECO:0000256" key="9">
    <source>
        <dbReference type="ARBA" id="ARBA00022984"/>
    </source>
</evidence>
<evidence type="ECO:0000256" key="7">
    <source>
        <dbReference type="ARBA" id="ARBA00022801"/>
    </source>
</evidence>
<evidence type="ECO:0000256" key="2">
    <source>
        <dbReference type="ARBA" id="ARBA00007739"/>
    </source>
</evidence>
<feature type="compositionally biased region" description="Acidic residues" evidence="14">
    <location>
        <begin position="859"/>
        <end position="868"/>
    </location>
</feature>
<dbReference type="CDD" id="cd00063">
    <property type="entry name" value="FN3"/>
    <property type="match status" value="1"/>
</dbReference>
<feature type="compositionally biased region" description="Gly residues" evidence="14">
    <location>
        <begin position="846"/>
        <end position="858"/>
    </location>
</feature>
<dbReference type="InterPro" id="IPR003961">
    <property type="entry name" value="FN3_dom"/>
</dbReference>
<reference evidence="16 17" key="1">
    <citation type="journal article" date="2017" name="Int. J. Syst. Evol. Microbiol.">
        <title>Bacillus mangrovi sp. nov., isolated from a sediment sample from a mangrove forest.</title>
        <authorList>
            <person name="Gupta V."/>
            <person name="Singh P.K."/>
            <person name="Korpole S."/>
            <person name="Tanuku N.R.S."/>
            <person name="Pinnaka A.K."/>
        </authorList>
    </citation>
    <scope>NUCLEOTIDE SEQUENCE [LARGE SCALE GENOMIC DNA]</scope>
    <source>
        <strain evidence="16 17">KCTC 33872</strain>
    </source>
</reference>
<evidence type="ECO:0000313" key="16">
    <source>
        <dbReference type="EMBL" id="MTH52130.1"/>
    </source>
</evidence>
<organism evidence="16 17">
    <name type="scientific">Metabacillus mangrovi</name>
    <dbReference type="NCBI Taxonomy" id="1491830"/>
    <lineage>
        <taxon>Bacteria</taxon>
        <taxon>Bacillati</taxon>
        <taxon>Bacillota</taxon>
        <taxon>Bacilli</taxon>
        <taxon>Bacillales</taxon>
        <taxon>Bacillaceae</taxon>
        <taxon>Metabacillus</taxon>
    </lineage>
</organism>
<comment type="similarity">
    <text evidence="1">In the C-terminal section; belongs to the transpeptidase family.</text>
</comment>
<evidence type="ECO:0000256" key="6">
    <source>
        <dbReference type="ARBA" id="ARBA00022679"/>
    </source>
</evidence>
<keyword evidence="5" id="KW-0328">Glycosyltransferase</keyword>
<comment type="similarity">
    <text evidence="2">In the N-terminal section; belongs to the glycosyltransferase 51 family.</text>
</comment>
<evidence type="ECO:0000256" key="12">
    <source>
        <dbReference type="ARBA" id="ARBA00034000"/>
    </source>
</evidence>
<keyword evidence="11" id="KW-0961">Cell wall biogenesis/degradation</keyword>
<dbReference type="InterPro" id="IPR050396">
    <property type="entry name" value="Glycosyltr_51/Transpeptidase"/>
</dbReference>
<feature type="region of interest" description="Disordered" evidence="14">
    <location>
        <begin position="711"/>
        <end position="868"/>
    </location>
</feature>
<dbReference type="PROSITE" id="PS50853">
    <property type="entry name" value="FN3"/>
    <property type="match status" value="1"/>
</dbReference>
<keyword evidence="17" id="KW-1185">Reference proteome</keyword>
<keyword evidence="7" id="KW-0378">Hydrolase</keyword>
<feature type="domain" description="Fibronectin type-III" evidence="15">
    <location>
        <begin position="683"/>
        <end position="769"/>
    </location>
</feature>
<dbReference type="GO" id="GO:0009252">
    <property type="term" value="P:peptidoglycan biosynthetic process"/>
    <property type="evidence" value="ECO:0007669"/>
    <property type="project" value="UniProtKB-KW"/>
</dbReference>
<keyword evidence="6" id="KW-0808">Transferase</keyword>
<feature type="region of interest" description="Disordered" evidence="14">
    <location>
        <begin position="612"/>
        <end position="690"/>
    </location>
</feature>
<dbReference type="InterPro" id="IPR013783">
    <property type="entry name" value="Ig-like_fold"/>
</dbReference>
<keyword evidence="4" id="KW-0645">Protease</keyword>
<dbReference type="InterPro" id="IPR036116">
    <property type="entry name" value="FN3_sf"/>
</dbReference>
<feature type="compositionally biased region" description="Basic and acidic residues" evidence="14">
    <location>
        <begin position="1"/>
        <end position="12"/>
    </location>
</feature>
<dbReference type="NCBIfam" id="TIGR02074">
    <property type="entry name" value="PBP_1a_fam"/>
    <property type="match status" value="1"/>
</dbReference>
<dbReference type="AlphaFoldDB" id="A0A7X2S218"/>